<sequence>MHSPRRGFHYTAPPNPDGERTPMTDTDAKTDADADSEEAAQDAIAPSKPTDRLAADD</sequence>
<dbReference type="Proteomes" id="UP000011543">
    <property type="component" value="Unassembled WGS sequence"/>
</dbReference>
<proteinExistence type="predicted"/>
<dbReference type="STRING" id="547559.Nmag_1406"/>
<dbReference type="RefSeq" id="WP_004268111.1">
    <property type="nucleotide sequence ID" value="NC_013922.1"/>
</dbReference>
<dbReference type="Proteomes" id="UP000001879">
    <property type="component" value="Chromosome"/>
</dbReference>
<feature type="compositionally biased region" description="Basic and acidic residues" evidence="1">
    <location>
        <begin position="17"/>
        <end position="32"/>
    </location>
</feature>
<gene>
    <name evidence="2" type="ordered locus">Nmag_1406</name>
    <name evidence="3" type="ORF">C500_19545</name>
</gene>
<evidence type="ECO:0000313" key="3">
    <source>
        <dbReference type="EMBL" id="ELY24031.1"/>
    </source>
</evidence>
<reference evidence="3 5" key="3">
    <citation type="journal article" date="2014" name="PLoS Genet.">
        <title>Phylogenetically driven sequencing of extremely halophilic archaea reveals strategies for static and dynamic osmo-response.</title>
        <authorList>
            <person name="Becker E.A."/>
            <person name="Seitzer P.M."/>
            <person name="Tritt A."/>
            <person name="Larsen D."/>
            <person name="Krusor M."/>
            <person name="Yao A.I."/>
            <person name="Wu D."/>
            <person name="Madern D."/>
            <person name="Eisen J.A."/>
            <person name="Darling A.E."/>
            <person name="Facciotti M.T."/>
        </authorList>
    </citation>
    <scope>NUCLEOTIDE SEQUENCE [LARGE SCALE GENOMIC DNA]</scope>
    <source>
        <strain evidence="5">ATCC 43099 / DSM 3394 / CCM 3739 / CIP 104546 / IAM 13178 / JCM 8861 / NBRC 102185 / NCIMB 2190 / MS3</strain>
        <strain evidence="3">MS-3</strain>
    </source>
</reference>
<accession>D3ST39</accession>
<organism evidence="2 4">
    <name type="scientific">Natrialba magadii (strain ATCC 43099 / DSM 3394 / CCM 3739 / CIP 104546 / IAM 13178 / JCM 8861 / NBRC 102185 / NCIMB 2190 / MS3)</name>
    <name type="common">Natronobacterium magadii</name>
    <dbReference type="NCBI Taxonomy" id="547559"/>
    <lineage>
        <taxon>Archaea</taxon>
        <taxon>Methanobacteriati</taxon>
        <taxon>Methanobacteriota</taxon>
        <taxon>Stenosarchaea group</taxon>
        <taxon>Halobacteria</taxon>
        <taxon>Halobacteriales</taxon>
        <taxon>Natrialbaceae</taxon>
        <taxon>Natrialba</taxon>
    </lineage>
</organism>
<evidence type="ECO:0000313" key="4">
    <source>
        <dbReference type="Proteomes" id="UP000001879"/>
    </source>
</evidence>
<feature type="region of interest" description="Disordered" evidence="1">
    <location>
        <begin position="1"/>
        <end position="57"/>
    </location>
</feature>
<dbReference type="HOGENOM" id="CLU_2985769_0_0_2"/>
<evidence type="ECO:0000313" key="5">
    <source>
        <dbReference type="Proteomes" id="UP000011543"/>
    </source>
</evidence>
<reference evidence="4" key="1">
    <citation type="submission" date="2010-02" db="EMBL/GenBank/DDBJ databases">
        <title>Complete sequence of chromosome of Natrialba magadii ATCC 43099.</title>
        <authorList>
            <consortium name="US DOE Joint Genome Institute"/>
            <person name="Lucas S."/>
            <person name="Copeland A."/>
            <person name="Lapidus A."/>
            <person name="Cheng J.-F."/>
            <person name="Bruce D."/>
            <person name="Goodwin L."/>
            <person name="Pitluck S."/>
            <person name="Davenport K."/>
            <person name="Saunders E."/>
            <person name="Detter J.C."/>
            <person name="Han C."/>
            <person name="Tapia R."/>
            <person name="Land M."/>
            <person name="Hauser L."/>
            <person name="Kyrpides N."/>
            <person name="Mikhailova N."/>
            <person name="De Castro R.E."/>
            <person name="Maupin-Furlow J.A."/>
            <person name="Woyke T."/>
        </authorList>
    </citation>
    <scope>NUCLEOTIDE SEQUENCE [LARGE SCALE GENOMIC DNA]</scope>
    <source>
        <strain evidence="4">ATCC 43099 / DSM 3394 / CCM 3739 / CIP 104546 / IAM 13178 / JCM 8861 / NBRC 102185 / NCIMB 2190 / MS3</strain>
    </source>
</reference>
<name>D3ST39_NATMM</name>
<evidence type="ECO:0000313" key="2">
    <source>
        <dbReference type="EMBL" id="ADD04985.1"/>
    </source>
</evidence>
<evidence type="ECO:0000256" key="1">
    <source>
        <dbReference type="SAM" id="MobiDB-lite"/>
    </source>
</evidence>
<reference evidence="2 4" key="2">
    <citation type="journal article" date="2012" name="BMC Genomics">
        <title>A comparative genomics perspective on the genetic content of the alkaliphilic haloarchaeon Natrialba magadii ATCC 43099T.</title>
        <authorList>
            <person name="Siddaramappa S."/>
            <person name="Challacombe J.F."/>
            <person name="Decastro R.E."/>
            <person name="Pfeiffer F."/>
            <person name="Sastre D.E."/>
            <person name="Gimenez M.I."/>
            <person name="Paggi R.A."/>
            <person name="Detter J.C."/>
            <person name="Davenport K.W."/>
            <person name="Goodwin L.A."/>
            <person name="Kyrpides N."/>
            <person name="Tapia R."/>
            <person name="Pitluck S."/>
            <person name="Lucas S."/>
            <person name="Woyke T."/>
            <person name="Maupin-Furlow J.A."/>
        </authorList>
    </citation>
    <scope>NUCLEOTIDE SEQUENCE [LARGE SCALE GENOMIC DNA]</scope>
    <source>
        <strain evidence="2">ATCC 43099</strain>
        <strain evidence="4">ATCC 43099 / DSM 3394 / CCM 3739 / CIP 104546 / IAM 13178 / JCM 8861 / NBRC 102185 / NCIMB 2190 / MS3</strain>
    </source>
</reference>
<dbReference type="PaxDb" id="547559-Nmag_1406"/>
<protein>
    <submittedName>
        <fullName evidence="2">Uncharacterized protein</fullName>
    </submittedName>
</protein>
<dbReference type="AlphaFoldDB" id="D3ST39"/>
<dbReference type="KEGG" id="nmg:Nmag_1406"/>
<dbReference type="PATRIC" id="fig|547559.17.peg.3861"/>
<dbReference type="EMBL" id="CP001932">
    <property type="protein sequence ID" value="ADD04985.1"/>
    <property type="molecule type" value="Genomic_DNA"/>
</dbReference>
<dbReference type="GeneID" id="58983535"/>
<reference evidence="2" key="4">
    <citation type="submission" date="2016-09" db="EMBL/GenBank/DDBJ databases">
        <authorList>
            <person name="Pfeiffer F."/>
        </authorList>
    </citation>
    <scope>NUCLEOTIDE SEQUENCE</scope>
    <source>
        <strain evidence="2">ATCC 43099</strain>
    </source>
</reference>
<dbReference type="EMBL" id="AOHS01000060">
    <property type="protein sequence ID" value="ELY24031.1"/>
    <property type="molecule type" value="Genomic_DNA"/>
</dbReference>
<keyword evidence="4" id="KW-1185">Reference proteome</keyword>